<dbReference type="AlphaFoldDB" id="A0A0F9T960"/>
<organism evidence="1">
    <name type="scientific">marine sediment metagenome</name>
    <dbReference type="NCBI Taxonomy" id="412755"/>
    <lineage>
        <taxon>unclassified sequences</taxon>
        <taxon>metagenomes</taxon>
        <taxon>ecological metagenomes</taxon>
    </lineage>
</organism>
<evidence type="ECO:0000313" key="1">
    <source>
        <dbReference type="EMBL" id="KKN77755.1"/>
    </source>
</evidence>
<sequence>MPLSDRIEHLSPCLEGVEYLNTFDTWEDFWQKCNRGDWMLWLCGKLAGEPMSDSRRPLALAACECARLSLPYLSPRSRENSTKLIRLVETWATNNTVTRQHLLDAATYGAGAAGAAYAAYSDVAAAAAYAATYGAGAGAAYAAAAVRTNTLARCADIVRKHYPKIPMEVEL</sequence>
<name>A0A0F9T960_9ZZZZ</name>
<reference evidence="1" key="1">
    <citation type="journal article" date="2015" name="Nature">
        <title>Complex archaea that bridge the gap between prokaryotes and eukaryotes.</title>
        <authorList>
            <person name="Spang A."/>
            <person name="Saw J.H."/>
            <person name="Jorgensen S.L."/>
            <person name="Zaremba-Niedzwiedzka K."/>
            <person name="Martijn J."/>
            <person name="Lind A.E."/>
            <person name="van Eijk R."/>
            <person name="Schleper C."/>
            <person name="Guy L."/>
            <person name="Ettema T.J."/>
        </authorList>
    </citation>
    <scope>NUCLEOTIDE SEQUENCE</scope>
</reference>
<proteinExistence type="predicted"/>
<comment type="caution">
    <text evidence="1">The sequence shown here is derived from an EMBL/GenBank/DDBJ whole genome shotgun (WGS) entry which is preliminary data.</text>
</comment>
<dbReference type="EMBL" id="LAZR01000274">
    <property type="protein sequence ID" value="KKN77755.1"/>
    <property type="molecule type" value="Genomic_DNA"/>
</dbReference>
<accession>A0A0F9T960</accession>
<protein>
    <submittedName>
        <fullName evidence="1">Uncharacterized protein</fullName>
    </submittedName>
</protein>
<gene>
    <name evidence="1" type="ORF">LCGC14_0357290</name>
</gene>